<evidence type="ECO:0000313" key="2">
    <source>
        <dbReference type="EMBL" id="KAF9062232.1"/>
    </source>
</evidence>
<feature type="region of interest" description="Disordered" evidence="1">
    <location>
        <begin position="1"/>
        <end position="50"/>
    </location>
</feature>
<dbReference type="OrthoDB" id="3259540at2759"/>
<proteinExistence type="predicted"/>
<name>A0A9P5PGG1_9AGAR</name>
<dbReference type="AlphaFoldDB" id="A0A9P5PGG1"/>
<reference evidence="2" key="1">
    <citation type="submission" date="2020-11" db="EMBL/GenBank/DDBJ databases">
        <authorList>
            <consortium name="DOE Joint Genome Institute"/>
            <person name="Ahrendt S."/>
            <person name="Riley R."/>
            <person name="Andreopoulos W."/>
            <person name="Labutti K."/>
            <person name="Pangilinan J."/>
            <person name="Ruiz-Duenas F.J."/>
            <person name="Barrasa J.M."/>
            <person name="Sanchez-Garcia M."/>
            <person name="Camarero S."/>
            <person name="Miyauchi S."/>
            <person name="Serrano A."/>
            <person name="Linde D."/>
            <person name="Babiker R."/>
            <person name="Drula E."/>
            <person name="Ayuso-Fernandez I."/>
            <person name="Pacheco R."/>
            <person name="Padilla G."/>
            <person name="Ferreira P."/>
            <person name="Barriuso J."/>
            <person name="Kellner H."/>
            <person name="Castanera R."/>
            <person name="Alfaro M."/>
            <person name="Ramirez L."/>
            <person name="Pisabarro A.G."/>
            <person name="Kuo A."/>
            <person name="Tritt A."/>
            <person name="Lipzen A."/>
            <person name="He G."/>
            <person name="Yan M."/>
            <person name="Ng V."/>
            <person name="Cullen D."/>
            <person name="Martin F."/>
            <person name="Rosso M.-N."/>
            <person name="Henrissat B."/>
            <person name="Hibbett D."/>
            <person name="Martinez A.T."/>
            <person name="Grigoriev I.V."/>
        </authorList>
    </citation>
    <scope>NUCLEOTIDE SEQUENCE</scope>
    <source>
        <strain evidence="2">AH 40177</strain>
    </source>
</reference>
<sequence length="163" mass="17639">MEPTYNGFKQDSGAGNKTPPPAYTPNFTGPSSLPSGGQAQPGAGFDPHNPYSPYNSVNYNPWAAVPTATHPNPALNSGPTPTSALQIPYAYYDPRSAHSLAEADSRAKAQILEYTDFCSIDMGVVWIYLKDGTDFGVVLAGFEPNCFFLHSLNFTSRTSPRWD</sequence>
<evidence type="ECO:0000313" key="3">
    <source>
        <dbReference type="Proteomes" id="UP000772434"/>
    </source>
</evidence>
<accession>A0A9P5PGG1</accession>
<organism evidence="2 3">
    <name type="scientific">Rhodocollybia butyracea</name>
    <dbReference type="NCBI Taxonomy" id="206335"/>
    <lineage>
        <taxon>Eukaryota</taxon>
        <taxon>Fungi</taxon>
        <taxon>Dikarya</taxon>
        <taxon>Basidiomycota</taxon>
        <taxon>Agaricomycotina</taxon>
        <taxon>Agaricomycetes</taxon>
        <taxon>Agaricomycetidae</taxon>
        <taxon>Agaricales</taxon>
        <taxon>Marasmiineae</taxon>
        <taxon>Omphalotaceae</taxon>
        <taxon>Rhodocollybia</taxon>
    </lineage>
</organism>
<gene>
    <name evidence="2" type="ORF">BDP27DRAFT_296583</name>
</gene>
<comment type="caution">
    <text evidence="2">The sequence shown here is derived from an EMBL/GenBank/DDBJ whole genome shotgun (WGS) entry which is preliminary data.</text>
</comment>
<dbReference type="Proteomes" id="UP000772434">
    <property type="component" value="Unassembled WGS sequence"/>
</dbReference>
<keyword evidence="3" id="KW-1185">Reference proteome</keyword>
<evidence type="ECO:0000256" key="1">
    <source>
        <dbReference type="SAM" id="MobiDB-lite"/>
    </source>
</evidence>
<dbReference type="EMBL" id="JADNRY010000178">
    <property type="protein sequence ID" value="KAF9062232.1"/>
    <property type="molecule type" value="Genomic_DNA"/>
</dbReference>
<feature type="compositionally biased region" description="Polar residues" evidence="1">
    <location>
        <begin position="25"/>
        <end position="38"/>
    </location>
</feature>
<protein>
    <submittedName>
        <fullName evidence="2">Uncharacterized protein</fullName>
    </submittedName>
</protein>